<evidence type="ECO:0000259" key="1">
    <source>
        <dbReference type="PROSITE" id="PS51186"/>
    </source>
</evidence>
<comment type="caution">
    <text evidence="2">The sequence shown here is derived from an EMBL/GenBank/DDBJ whole genome shotgun (WGS) entry which is preliminary data.</text>
</comment>
<accession>A0ABV0A9L2</accession>
<organism evidence="2 3">
    <name type="scientific">Mariniflexile soesokkakense</name>
    <dbReference type="NCBI Taxonomy" id="1343160"/>
    <lineage>
        <taxon>Bacteria</taxon>
        <taxon>Pseudomonadati</taxon>
        <taxon>Bacteroidota</taxon>
        <taxon>Flavobacteriia</taxon>
        <taxon>Flavobacteriales</taxon>
        <taxon>Flavobacteriaceae</taxon>
        <taxon>Mariniflexile</taxon>
    </lineage>
</organism>
<dbReference type="Proteomes" id="UP001416393">
    <property type="component" value="Unassembled WGS sequence"/>
</dbReference>
<dbReference type="Gene3D" id="3.40.630.30">
    <property type="match status" value="1"/>
</dbReference>
<dbReference type="Pfam" id="PF13673">
    <property type="entry name" value="Acetyltransf_10"/>
    <property type="match status" value="1"/>
</dbReference>
<proteinExistence type="predicted"/>
<feature type="domain" description="N-acetyltransferase" evidence="1">
    <location>
        <begin position="7"/>
        <end position="147"/>
    </location>
</feature>
<name>A0ABV0A9L2_9FLAO</name>
<reference evidence="2 3" key="1">
    <citation type="submission" date="2024-01" db="EMBL/GenBank/DDBJ databases">
        <title>Mariniflexile litorale sp. nov., isolated from the shallow sediments of the Sea of Japan.</title>
        <authorList>
            <person name="Romanenko L."/>
            <person name="Bystritskaya E."/>
            <person name="Isaeva M."/>
        </authorList>
    </citation>
    <scope>NUCLEOTIDE SEQUENCE [LARGE SCALE GENOMIC DNA]</scope>
    <source>
        <strain evidence="2 3">KCTC 32427</strain>
    </source>
</reference>
<evidence type="ECO:0000313" key="2">
    <source>
        <dbReference type="EMBL" id="MEN3323781.1"/>
    </source>
</evidence>
<dbReference type="PROSITE" id="PS51186">
    <property type="entry name" value="GNAT"/>
    <property type="match status" value="1"/>
</dbReference>
<dbReference type="SUPFAM" id="SSF55729">
    <property type="entry name" value="Acyl-CoA N-acyltransferases (Nat)"/>
    <property type="match status" value="1"/>
</dbReference>
<evidence type="ECO:0000313" key="3">
    <source>
        <dbReference type="Proteomes" id="UP001416393"/>
    </source>
</evidence>
<dbReference type="InterPro" id="IPR000182">
    <property type="entry name" value="GNAT_dom"/>
</dbReference>
<dbReference type="InterPro" id="IPR016181">
    <property type="entry name" value="Acyl_CoA_acyltransferase"/>
</dbReference>
<dbReference type="EC" id="2.3.1.-" evidence="2"/>
<protein>
    <submittedName>
        <fullName evidence="2">GNAT family N-acetyltransferase</fullName>
        <ecNumber evidence="2">2.3.1.-</ecNumber>
    </submittedName>
</protein>
<dbReference type="EMBL" id="JAZHYP010000003">
    <property type="protein sequence ID" value="MEN3323781.1"/>
    <property type="molecule type" value="Genomic_DNA"/>
</dbReference>
<sequence length="147" mass="17296">MLKTEVKTFSELTLQELYRILQLRSEVFVVEQDCVYQDIDGKDDKALHVLGIKDQQIIAYTRLFKSGDYFEYASIGRVVIEKNQRTFKYGYDMMKASIKAIETYFKEKTIKISAQAHLKYFYNNCGFVVFGEEYLEDDIPHIAMIKE</sequence>
<keyword evidence="2" id="KW-0012">Acyltransferase</keyword>
<dbReference type="RefSeq" id="WP_346241498.1">
    <property type="nucleotide sequence ID" value="NZ_JAZHYP010000003.1"/>
</dbReference>
<dbReference type="GO" id="GO:0016746">
    <property type="term" value="F:acyltransferase activity"/>
    <property type="evidence" value="ECO:0007669"/>
    <property type="project" value="UniProtKB-KW"/>
</dbReference>
<keyword evidence="3" id="KW-1185">Reference proteome</keyword>
<gene>
    <name evidence="2" type="ORF">VP395_08585</name>
</gene>
<keyword evidence="2" id="KW-0808">Transferase</keyword>